<gene>
    <name evidence="2" type="ORF">SAMN04488696_0968</name>
</gene>
<reference evidence="3" key="1">
    <citation type="submission" date="2016-10" db="EMBL/GenBank/DDBJ databases">
        <authorList>
            <person name="Varghese N."/>
            <person name="Submissions S."/>
        </authorList>
    </citation>
    <scope>NUCLEOTIDE SEQUENCE [LARGE SCALE GENOMIC DNA]</scope>
    <source>
        <strain evidence="3">Mob M</strain>
    </source>
</reference>
<dbReference type="Gene3D" id="3.30.1380.20">
    <property type="entry name" value="Trafficking protein particle complex subunit 3"/>
    <property type="match status" value="1"/>
</dbReference>
<proteinExistence type="predicted"/>
<dbReference type="STRING" id="487685.SAMN04488696_0968"/>
<keyword evidence="3" id="KW-1185">Reference proteome</keyword>
<evidence type="ECO:0000313" key="3">
    <source>
        <dbReference type="Proteomes" id="UP000198535"/>
    </source>
</evidence>
<dbReference type="Gene3D" id="1.10.10.10">
    <property type="entry name" value="Winged helix-like DNA-binding domain superfamily/Winged helix DNA-binding domain"/>
    <property type="match status" value="1"/>
</dbReference>
<dbReference type="PANTHER" id="PTHR35090">
    <property type="entry name" value="DNA-DIRECTED RNA POLYMERASE SUBUNIT I"/>
    <property type="match status" value="1"/>
</dbReference>
<sequence length="246" mass="27393">MNNGDNTAIFSTDIGVIALNGSVKIKILEFLKGGCRSFDEIVQHTGKAKSTISVHLNDLKTQNLLEEATDANDKRKKVYFLKCQYVACSQEPGMKHYSEMLDVIGSPEMDSFGCLKCLFHAVQYGFRAHGVNCDPIMRKIGNDVGASLSKNFVSNDMGSILDEMVTFWTDHEIGSFTVISKDPIKIAVHDFFDCRSIPIKEKTLCSFAQGVFEGVFKEKLGVECVMQMLGKCDENCDACHFQMIEL</sequence>
<dbReference type="InterPro" id="IPR024096">
    <property type="entry name" value="NO_sig/Golgi_transp_ligand-bd"/>
</dbReference>
<dbReference type="SMART" id="SM00418">
    <property type="entry name" value="HTH_ARSR"/>
    <property type="match status" value="1"/>
</dbReference>
<dbReference type="PANTHER" id="PTHR35090:SF2">
    <property type="entry name" value="ARSR FAMILY TRANSCRIPTIONAL REGULATOR"/>
    <property type="match status" value="1"/>
</dbReference>
<dbReference type="SUPFAM" id="SSF46785">
    <property type="entry name" value="Winged helix' DNA-binding domain"/>
    <property type="match status" value="1"/>
</dbReference>
<evidence type="ECO:0000259" key="1">
    <source>
        <dbReference type="SMART" id="SM00418"/>
    </source>
</evidence>
<dbReference type="InterPro" id="IPR001845">
    <property type="entry name" value="HTH_ArsR_DNA-bd_dom"/>
</dbReference>
<dbReference type="Proteomes" id="UP000198535">
    <property type="component" value="Unassembled WGS sequence"/>
</dbReference>
<evidence type="ECO:0000313" key="2">
    <source>
        <dbReference type="EMBL" id="SFM32504.1"/>
    </source>
</evidence>
<dbReference type="OrthoDB" id="371687at2157"/>
<dbReference type="InterPro" id="IPR036390">
    <property type="entry name" value="WH_DNA-bd_sf"/>
</dbReference>
<protein>
    <recommendedName>
        <fullName evidence="1">HTH arsR-type domain-containing protein</fullName>
    </recommendedName>
</protein>
<feature type="domain" description="HTH arsR-type" evidence="1">
    <location>
        <begin position="15"/>
        <end position="88"/>
    </location>
</feature>
<dbReference type="RefSeq" id="WP_091933805.1">
    <property type="nucleotide sequence ID" value="NZ_FOUJ01000001.1"/>
</dbReference>
<dbReference type="SUPFAM" id="SSF111126">
    <property type="entry name" value="Ligand-binding domain in the NO signalling and Golgi transport"/>
    <property type="match status" value="1"/>
</dbReference>
<dbReference type="AlphaFoldDB" id="A0A1I4PXM8"/>
<organism evidence="2 3">
    <name type="scientific">Methanolobus profundi</name>
    <dbReference type="NCBI Taxonomy" id="487685"/>
    <lineage>
        <taxon>Archaea</taxon>
        <taxon>Methanobacteriati</taxon>
        <taxon>Methanobacteriota</taxon>
        <taxon>Stenosarchaea group</taxon>
        <taxon>Methanomicrobia</taxon>
        <taxon>Methanosarcinales</taxon>
        <taxon>Methanosarcinaceae</taxon>
        <taxon>Methanolobus</taxon>
    </lineage>
</organism>
<dbReference type="GO" id="GO:0003700">
    <property type="term" value="F:DNA-binding transcription factor activity"/>
    <property type="evidence" value="ECO:0007669"/>
    <property type="project" value="InterPro"/>
</dbReference>
<accession>A0A1I4PXM8</accession>
<name>A0A1I4PXM8_9EURY</name>
<dbReference type="Pfam" id="PF01022">
    <property type="entry name" value="HTH_5"/>
    <property type="match status" value="1"/>
</dbReference>
<dbReference type="InterPro" id="IPR036388">
    <property type="entry name" value="WH-like_DNA-bd_sf"/>
</dbReference>
<dbReference type="InterPro" id="IPR011991">
    <property type="entry name" value="ArsR-like_HTH"/>
</dbReference>
<dbReference type="EMBL" id="FOUJ01000001">
    <property type="protein sequence ID" value="SFM32504.1"/>
    <property type="molecule type" value="Genomic_DNA"/>
</dbReference>
<dbReference type="CDD" id="cd00090">
    <property type="entry name" value="HTH_ARSR"/>
    <property type="match status" value="1"/>
</dbReference>